<name>A0AA39LXD4_9BILA</name>
<keyword evidence="1" id="KW-0175">Coiled coil</keyword>
<keyword evidence="4" id="KW-1185">Reference proteome</keyword>
<feature type="transmembrane region" description="Helical" evidence="2">
    <location>
        <begin position="174"/>
        <end position="192"/>
    </location>
</feature>
<dbReference type="EMBL" id="JAUCMV010000003">
    <property type="protein sequence ID" value="KAK0412804.1"/>
    <property type="molecule type" value="Genomic_DNA"/>
</dbReference>
<evidence type="ECO:0000313" key="4">
    <source>
        <dbReference type="Proteomes" id="UP001175271"/>
    </source>
</evidence>
<keyword evidence="2" id="KW-0472">Membrane</keyword>
<evidence type="ECO:0000256" key="1">
    <source>
        <dbReference type="SAM" id="Coils"/>
    </source>
</evidence>
<reference evidence="3" key="1">
    <citation type="submission" date="2023-06" db="EMBL/GenBank/DDBJ databases">
        <title>Genomic analysis of the entomopathogenic nematode Steinernema hermaphroditum.</title>
        <authorList>
            <person name="Schwarz E.M."/>
            <person name="Heppert J.K."/>
            <person name="Baniya A."/>
            <person name="Schwartz H.T."/>
            <person name="Tan C.-H."/>
            <person name="Antoshechkin I."/>
            <person name="Sternberg P.W."/>
            <person name="Goodrich-Blair H."/>
            <person name="Dillman A.R."/>
        </authorList>
    </citation>
    <scope>NUCLEOTIDE SEQUENCE</scope>
    <source>
        <strain evidence="3">PS9179</strain>
        <tissue evidence="3">Whole animal</tissue>
    </source>
</reference>
<feature type="coiled-coil region" evidence="1">
    <location>
        <begin position="35"/>
        <end position="62"/>
    </location>
</feature>
<sequence>MNTELHSLEFRPSEGLGYQRSCQDNRSYSEPTMGVDQLESTLQNSERDVVELQAALDAYVVQEEAVRFELERLAVSCAALYKKVSSLEDLMQNVELSQERIAKLEMENAELKLQTIAPEQLDEISSAVDEIKATATQCEELAAAEKRCLKEQLMLAEERRTLLQAHLDELNSRGWIFGLGSFVLFFTLLWLVR</sequence>
<keyword evidence="2" id="KW-1133">Transmembrane helix</keyword>
<dbReference type="AlphaFoldDB" id="A0AA39LXD4"/>
<gene>
    <name evidence="3" type="ORF">QR680_006419</name>
</gene>
<feature type="coiled-coil region" evidence="1">
    <location>
        <begin position="87"/>
        <end position="114"/>
    </location>
</feature>
<evidence type="ECO:0000256" key="2">
    <source>
        <dbReference type="SAM" id="Phobius"/>
    </source>
</evidence>
<evidence type="ECO:0000313" key="3">
    <source>
        <dbReference type="EMBL" id="KAK0412804.1"/>
    </source>
</evidence>
<protein>
    <submittedName>
        <fullName evidence="3">Uncharacterized protein</fullName>
    </submittedName>
</protein>
<proteinExistence type="predicted"/>
<comment type="caution">
    <text evidence="3">The sequence shown here is derived from an EMBL/GenBank/DDBJ whole genome shotgun (WGS) entry which is preliminary data.</text>
</comment>
<keyword evidence="2" id="KW-0812">Transmembrane</keyword>
<organism evidence="3 4">
    <name type="scientific">Steinernema hermaphroditum</name>
    <dbReference type="NCBI Taxonomy" id="289476"/>
    <lineage>
        <taxon>Eukaryota</taxon>
        <taxon>Metazoa</taxon>
        <taxon>Ecdysozoa</taxon>
        <taxon>Nematoda</taxon>
        <taxon>Chromadorea</taxon>
        <taxon>Rhabditida</taxon>
        <taxon>Tylenchina</taxon>
        <taxon>Panagrolaimomorpha</taxon>
        <taxon>Strongyloidoidea</taxon>
        <taxon>Steinernematidae</taxon>
        <taxon>Steinernema</taxon>
    </lineage>
</organism>
<accession>A0AA39LXD4</accession>
<dbReference type="Proteomes" id="UP001175271">
    <property type="component" value="Unassembled WGS sequence"/>
</dbReference>